<organism evidence="1 2">
    <name type="scientific">Caldovatus sediminis</name>
    <dbReference type="NCBI Taxonomy" id="2041189"/>
    <lineage>
        <taxon>Bacteria</taxon>
        <taxon>Pseudomonadati</taxon>
        <taxon>Pseudomonadota</taxon>
        <taxon>Alphaproteobacteria</taxon>
        <taxon>Acetobacterales</taxon>
        <taxon>Roseomonadaceae</taxon>
        <taxon>Caldovatus</taxon>
    </lineage>
</organism>
<dbReference type="InterPro" id="IPR021890">
    <property type="entry name" value="DUF3501"/>
</dbReference>
<dbReference type="Pfam" id="PF12007">
    <property type="entry name" value="DUF3501"/>
    <property type="match status" value="1"/>
</dbReference>
<name>A0A8J2ZE47_9PROT</name>
<dbReference type="EMBL" id="BMKS01000012">
    <property type="protein sequence ID" value="GGG44085.1"/>
    <property type="molecule type" value="Genomic_DNA"/>
</dbReference>
<proteinExistence type="predicted"/>
<dbReference type="RefSeq" id="WP_188902459.1">
    <property type="nucleotide sequence ID" value="NZ_BMKS01000012.1"/>
</dbReference>
<accession>A0A8J2ZE47</accession>
<dbReference type="Proteomes" id="UP000597507">
    <property type="component" value="Unassembled WGS sequence"/>
</dbReference>
<sequence>MTTQPIRRHELTAADILPMAEYAKVRAAERRRIAALKRDRRVEVGPHVTFYFENYETMWLQVHEMVWIEKGGPEQVPDELTAYNPLIPKGRELVATFMIEIDDPVRRKRVLAGLGGIEETAFLTVGGETIAGVPETDQDRTTAEGKASSVQFVHFPFTEAQVAAFRTPGAQVVLGLRHPNYSHMAVLPERVRAALAGDFD</sequence>
<keyword evidence="2" id="KW-1185">Reference proteome</keyword>
<protein>
    <recommendedName>
        <fullName evidence="3">DUF3501 family protein</fullName>
    </recommendedName>
</protein>
<gene>
    <name evidence="1" type="ORF">GCM10010964_34320</name>
</gene>
<evidence type="ECO:0008006" key="3">
    <source>
        <dbReference type="Google" id="ProtNLM"/>
    </source>
</evidence>
<reference evidence="1 2" key="1">
    <citation type="journal article" date="2014" name="Int. J. Syst. Evol. Microbiol.">
        <title>Complete genome sequence of Corynebacterium casei LMG S-19264T (=DSM 44701T), isolated from a smear-ripened cheese.</title>
        <authorList>
            <consortium name="US DOE Joint Genome Institute (JGI-PGF)"/>
            <person name="Walter F."/>
            <person name="Albersmeier A."/>
            <person name="Kalinowski J."/>
            <person name="Ruckert C."/>
        </authorList>
    </citation>
    <scope>NUCLEOTIDE SEQUENCE [LARGE SCALE GENOMIC DNA]</scope>
    <source>
        <strain evidence="1 2">CGMCC 1.16330</strain>
    </source>
</reference>
<evidence type="ECO:0000313" key="1">
    <source>
        <dbReference type="EMBL" id="GGG44085.1"/>
    </source>
</evidence>
<evidence type="ECO:0000313" key="2">
    <source>
        <dbReference type="Proteomes" id="UP000597507"/>
    </source>
</evidence>
<comment type="caution">
    <text evidence="1">The sequence shown here is derived from an EMBL/GenBank/DDBJ whole genome shotgun (WGS) entry which is preliminary data.</text>
</comment>
<dbReference type="AlphaFoldDB" id="A0A8J2ZE47"/>